<proteinExistence type="predicted"/>
<dbReference type="GO" id="GO:0016192">
    <property type="term" value="P:vesicle-mediated transport"/>
    <property type="evidence" value="ECO:0007669"/>
    <property type="project" value="InterPro"/>
</dbReference>
<evidence type="ECO:0000313" key="3">
    <source>
        <dbReference type="EMBL" id="MDE46672.1"/>
    </source>
</evidence>
<feature type="region of interest" description="Disordered" evidence="1">
    <location>
        <begin position="61"/>
        <end position="86"/>
    </location>
</feature>
<dbReference type="GO" id="GO:0035658">
    <property type="term" value="C:Mon1-Ccz1 complex"/>
    <property type="evidence" value="ECO:0007669"/>
    <property type="project" value="InterPro"/>
</dbReference>
<organism evidence="3">
    <name type="scientific">Aceria tosichella</name>
    <name type="common">wheat curl mite</name>
    <dbReference type="NCBI Taxonomy" id="561515"/>
    <lineage>
        <taxon>Eukaryota</taxon>
        <taxon>Metazoa</taxon>
        <taxon>Ecdysozoa</taxon>
        <taxon>Arthropoda</taxon>
        <taxon>Chelicerata</taxon>
        <taxon>Arachnida</taxon>
        <taxon>Acari</taxon>
        <taxon>Acariformes</taxon>
        <taxon>Trombidiformes</taxon>
        <taxon>Prostigmata</taxon>
        <taxon>Eupodina</taxon>
        <taxon>Eriophyoidea</taxon>
        <taxon>Eriophyidae</taxon>
        <taxon>Eriophyinae</taxon>
        <taxon>Aceriini</taxon>
        <taxon>Aceria</taxon>
    </lineage>
</organism>
<evidence type="ECO:0000259" key="2">
    <source>
        <dbReference type="Pfam" id="PF19032"/>
    </source>
</evidence>
<gene>
    <name evidence="3" type="ORF">g.1373</name>
</gene>
<dbReference type="InterPro" id="IPR043988">
    <property type="entry name" value="CCZ1/INTU_longin_2"/>
</dbReference>
<name>A0A6G1S9P7_9ACAR</name>
<evidence type="ECO:0000256" key="1">
    <source>
        <dbReference type="SAM" id="MobiDB-lite"/>
    </source>
</evidence>
<dbReference type="AlphaFoldDB" id="A0A6G1S9P7"/>
<sequence>MDLVLKRFMIFNTYDGQGEGCEHEKLLYHWTKDVPDNKIDLTEQIDDICMCDASIGASSRLSTGITNPRDSHDQKKSHGAKSSFRVDPLNQYDTGQSIVITFEPTVVVIVEVEPERSIWMAVHVSPGQAMENDHSQANTSDHNTIPTDAVKQIVRNIYLRFCLLHGTFQMIADDIIRSEGAFKRNAEELKDDIRGKFRTICEYYFNLALAEIHLTSLVSNIASLHNYLVYLDLNPVTLMKVISFINHLVAIDPIQIRHSITIFNDQLIWSSLNSIDSRLLYNYLVAVLIRDALQEELVEETDKVRLIAEDMPIYLDDDCEQLARHSASIEPSMSAVRIDGSKRLTKYYLTVFRSRNNLTLGLIFKDTKQTELKQRCEQMLMTDSRLGIIPLASLAKLVGQNFIKTSANNYSAITNTSSNSVPSKRRQTNSITSSTKTWSLNDHRYLSLDRLSFSVSSLFINADAQNRDAAHHGTLDGVNPDGPSNRKLRFIKYLLELEPEMHDIGKQTDSRVEEYIAKSTSDIWLSVLNSKYRCVYSLYRLKSSILTEARESAINLRSSLVTNRS</sequence>
<dbReference type="InterPro" id="IPR013176">
    <property type="entry name" value="Ccz1"/>
</dbReference>
<dbReference type="PANTHER" id="PTHR13056">
    <property type="entry name" value="VACUOLAR FUSION PROTEIN CCZ1 HOMOLOG-RELATED"/>
    <property type="match status" value="1"/>
</dbReference>
<dbReference type="Pfam" id="PF19032">
    <property type="entry name" value="Intu_longin_2"/>
    <property type="match status" value="1"/>
</dbReference>
<reference evidence="3" key="1">
    <citation type="submission" date="2018-10" db="EMBL/GenBank/DDBJ databases">
        <title>Transcriptome assembly of Aceria tosichella (Wheat curl mite) Type 2.</title>
        <authorList>
            <person name="Scully E.D."/>
            <person name="Geib S.M."/>
            <person name="Palmer N.A."/>
            <person name="Gupta A.K."/>
            <person name="Sarath G."/>
            <person name="Tatineni S."/>
        </authorList>
    </citation>
    <scope>NUCLEOTIDE SEQUENCE</scope>
    <source>
        <strain evidence="3">LincolnNE</strain>
    </source>
</reference>
<protein>
    <submittedName>
        <fullName evidence="3">Vacuolar fusion protein CCZ1</fullName>
    </submittedName>
</protein>
<dbReference type="EMBL" id="GGYP01001901">
    <property type="protein sequence ID" value="MDE46672.1"/>
    <property type="molecule type" value="Transcribed_RNA"/>
</dbReference>
<accession>A0A6G1S9P7</accession>
<feature type="domain" description="CCZ1/INTU second Longin" evidence="2">
    <location>
        <begin position="256"/>
        <end position="364"/>
    </location>
</feature>
<dbReference type="PANTHER" id="PTHR13056:SF0">
    <property type="entry name" value="VACUOLAR FUSION PROTEIN CCZ1 HOMOLOG-RELATED"/>
    <property type="match status" value="1"/>
</dbReference>